<protein>
    <submittedName>
        <fullName evidence="2">Metal-dependent hydrolase</fullName>
    </submittedName>
</protein>
<dbReference type="Proteomes" id="UP000249304">
    <property type="component" value="Unassembled WGS sequence"/>
</dbReference>
<comment type="caution">
    <text evidence="2">The sequence shown here is derived from an EMBL/GenBank/DDBJ whole genome shotgun (WGS) entry which is preliminary data.</text>
</comment>
<evidence type="ECO:0000313" key="2">
    <source>
        <dbReference type="EMBL" id="PZG19846.1"/>
    </source>
</evidence>
<keyword evidence="2" id="KW-0378">Hydrolase</keyword>
<accession>A0A2W2E6E0</accession>
<keyword evidence="3" id="KW-1185">Reference proteome</keyword>
<name>A0A2W2E6E0_9ACTN</name>
<proteinExistence type="predicted"/>
<dbReference type="GO" id="GO:0016787">
    <property type="term" value="F:hydrolase activity"/>
    <property type="evidence" value="ECO:0007669"/>
    <property type="project" value="UniProtKB-KW"/>
</dbReference>
<dbReference type="OrthoDB" id="9811177at2"/>
<dbReference type="InterPro" id="IPR053136">
    <property type="entry name" value="UTP_pyrophosphatase-like"/>
</dbReference>
<dbReference type="PANTHER" id="PTHR30399">
    <property type="entry name" value="UNCHARACTERIZED PROTEIN YGJP"/>
    <property type="match status" value="1"/>
</dbReference>
<dbReference type="CDD" id="cd07344">
    <property type="entry name" value="M48_yhfN_like"/>
    <property type="match status" value="1"/>
</dbReference>
<reference evidence="2 3" key="1">
    <citation type="submission" date="2018-01" db="EMBL/GenBank/DDBJ databases">
        <title>Draft genome sequence of Nonomuraea sp. KC333.</title>
        <authorList>
            <person name="Sahin N."/>
            <person name="Saygin H."/>
            <person name="Ay H."/>
        </authorList>
    </citation>
    <scope>NUCLEOTIDE SEQUENCE [LARGE SCALE GENOMIC DNA]</scope>
    <source>
        <strain evidence="2 3">KC333</strain>
    </source>
</reference>
<evidence type="ECO:0000259" key="1">
    <source>
        <dbReference type="Pfam" id="PF01863"/>
    </source>
</evidence>
<organism evidence="2 3">
    <name type="scientific">Nonomuraea aridisoli</name>
    <dbReference type="NCBI Taxonomy" id="2070368"/>
    <lineage>
        <taxon>Bacteria</taxon>
        <taxon>Bacillati</taxon>
        <taxon>Actinomycetota</taxon>
        <taxon>Actinomycetes</taxon>
        <taxon>Streptosporangiales</taxon>
        <taxon>Streptosporangiaceae</taxon>
        <taxon>Nonomuraea</taxon>
    </lineage>
</organism>
<dbReference type="Pfam" id="PF01863">
    <property type="entry name" value="YgjP-like"/>
    <property type="match status" value="1"/>
</dbReference>
<dbReference type="EMBL" id="POUD01000033">
    <property type="protein sequence ID" value="PZG19846.1"/>
    <property type="molecule type" value="Genomic_DNA"/>
</dbReference>
<feature type="domain" description="YgjP-like metallopeptidase" evidence="1">
    <location>
        <begin position="9"/>
        <end position="95"/>
    </location>
</feature>
<dbReference type="PANTHER" id="PTHR30399:SF1">
    <property type="entry name" value="UTP PYROPHOSPHATASE"/>
    <property type="match status" value="1"/>
</dbReference>
<dbReference type="AlphaFoldDB" id="A0A2W2E6E0"/>
<dbReference type="InterPro" id="IPR002725">
    <property type="entry name" value="YgjP-like_metallopeptidase"/>
</dbReference>
<gene>
    <name evidence="2" type="ORF">C1J01_11075</name>
</gene>
<evidence type="ECO:0000313" key="3">
    <source>
        <dbReference type="Proteomes" id="UP000249304"/>
    </source>
</evidence>
<dbReference type="Gene3D" id="3.30.2010.10">
    <property type="entry name" value="Metalloproteases ('zincins'), catalytic domain"/>
    <property type="match status" value="1"/>
</dbReference>
<sequence>MMSSLYPDQQLRRRVMAWALRIKVNPKRVDIIEMPKKWGSCSSDGVVTFADELAETDEAFQDYVIVHELLHLRYRTHGKRFHAMMSALVPNWRKLEYMSRHSTE</sequence>